<dbReference type="PANTHER" id="PTHR39206:SF1">
    <property type="entry name" value="SLL8004 PROTEIN"/>
    <property type="match status" value="1"/>
</dbReference>
<dbReference type="InterPro" id="IPR027417">
    <property type="entry name" value="P-loop_NTPase"/>
</dbReference>
<evidence type="ECO:0000313" key="4">
    <source>
        <dbReference type="EMBL" id="KAB1155606.1"/>
    </source>
</evidence>
<dbReference type="PANTHER" id="PTHR39206">
    <property type="entry name" value="SLL8004 PROTEIN"/>
    <property type="match status" value="1"/>
</dbReference>
<dbReference type="EMBL" id="WAEM01000005">
    <property type="protein sequence ID" value="KAB1155606.1"/>
    <property type="molecule type" value="Genomic_DNA"/>
</dbReference>
<accession>A0A7J5ADE0</accession>
<protein>
    <submittedName>
        <fullName evidence="4">Zeta toxin</fullName>
    </submittedName>
</protein>
<keyword evidence="2" id="KW-0067">ATP-binding</keyword>
<dbReference type="GO" id="GO:0016301">
    <property type="term" value="F:kinase activity"/>
    <property type="evidence" value="ECO:0007669"/>
    <property type="project" value="InterPro"/>
</dbReference>
<evidence type="ECO:0000259" key="3">
    <source>
        <dbReference type="Pfam" id="PF06414"/>
    </source>
</evidence>
<dbReference type="RefSeq" id="WP_151107834.1">
    <property type="nucleotide sequence ID" value="NZ_WAEM01000005.1"/>
</dbReference>
<evidence type="ECO:0000256" key="2">
    <source>
        <dbReference type="ARBA" id="ARBA00022840"/>
    </source>
</evidence>
<evidence type="ECO:0000256" key="1">
    <source>
        <dbReference type="ARBA" id="ARBA00022741"/>
    </source>
</evidence>
<dbReference type="Pfam" id="PF06414">
    <property type="entry name" value="Zeta_toxin"/>
    <property type="match status" value="1"/>
</dbReference>
<dbReference type="Proteomes" id="UP000490922">
    <property type="component" value="Unassembled WGS sequence"/>
</dbReference>
<gene>
    <name evidence="4" type="ORF">F6464_10865</name>
</gene>
<reference evidence="4 5" key="1">
    <citation type="submission" date="2019-09" db="EMBL/GenBank/DDBJ databases">
        <title>Flavobacterium sp. nov., isolated from glacier ice.</title>
        <authorList>
            <person name="Liu Q."/>
        </authorList>
    </citation>
    <scope>NUCLEOTIDE SEQUENCE [LARGE SCALE GENOMIC DNA]</scope>
    <source>
        <strain evidence="4 5">NBRC 112527</strain>
    </source>
</reference>
<name>A0A7J5ADE0_9FLAO</name>
<evidence type="ECO:0000313" key="5">
    <source>
        <dbReference type="Proteomes" id="UP000490922"/>
    </source>
</evidence>
<feature type="domain" description="Zeta toxin" evidence="3">
    <location>
        <begin position="2"/>
        <end position="148"/>
    </location>
</feature>
<dbReference type="InterPro" id="IPR010488">
    <property type="entry name" value="Zeta_toxin_domain"/>
</dbReference>
<dbReference type="Gene3D" id="3.40.50.300">
    <property type="entry name" value="P-loop containing nucleotide triphosphate hydrolases"/>
    <property type="match status" value="1"/>
</dbReference>
<dbReference type="SUPFAM" id="SSF52540">
    <property type="entry name" value="P-loop containing nucleoside triphosphate hydrolases"/>
    <property type="match status" value="1"/>
</dbReference>
<proteinExistence type="predicted"/>
<dbReference type="OrthoDB" id="9791543at2"/>
<comment type="caution">
    <text evidence="4">The sequence shown here is derived from an EMBL/GenBank/DDBJ whole genome shotgun (WGS) entry which is preliminary data.</text>
</comment>
<sequence>MKQKNLYIIAGCNGAGKTTASFTILPEILDCKEFVNADEIAKGLSPFQPEKVSFEAGRIMLHRITELLVQNENFAFETTLATRSYKNRILEAKEKNYNVTLLFFWLKNTELAKERVKTRVLEGGHNIPEDIIERRYHKGIKNLFEIYLSIVDQALLFDNSEGKHELIAEISASEELNILNETKFNELKNN</sequence>
<keyword evidence="5" id="KW-1185">Reference proteome</keyword>
<dbReference type="AlphaFoldDB" id="A0A7J5ADE0"/>
<dbReference type="GO" id="GO:0005524">
    <property type="term" value="F:ATP binding"/>
    <property type="evidence" value="ECO:0007669"/>
    <property type="project" value="UniProtKB-KW"/>
</dbReference>
<organism evidence="4 5">
    <name type="scientific">Flavobacterium luteum</name>
    <dbReference type="NCBI Taxonomy" id="2026654"/>
    <lineage>
        <taxon>Bacteria</taxon>
        <taxon>Pseudomonadati</taxon>
        <taxon>Bacteroidota</taxon>
        <taxon>Flavobacteriia</taxon>
        <taxon>Flavobacteriales</taxon>
        <taxon>Flavobacteriaceae</taxon>
        <taxon>Flavobacterium</taxon>
    </lineage>
</organism>
<keyword evidence="1" id="KW-0547">Nucleotide-binding</keyword>